<dbReference type="PANTHER" id="PTHR39335">
    <property type="entry name" value="BLL4220 PROTEIN"/>
    <property type="match status" value="1"/>
</dbReference>
<dbReference type="Proteomes" id="UP000298646">
    <property type="component" value="Chromosome circular"/>
</dbReference>
<dbReference type="GO" id="GO:0043448">
    <property type="term" value="P:alkane catabolic process"/>
    <property type="evidence" value="ECO:0007669"/>
    <property type="project" value="TreeGrafter"/>
</dbReference>
<dbReference type="InterPro" id="IPR005297">
    <property type="entry name" value="Lipoprotein_repeat"/>
</dbReference>
<evidence type="ECO:0000313" key="1">
    <source>
        <dbReference type="EMBL" id="QCM00710.1"/>
    </source>
</evidence>
<evidence type="ECO:0000313" key="2">
    <source>
        <dbReference type="Proteomes" id="UP000298646"/>
    </source>
</evidence>
<name>A0AAE6EKN5_AGRTU</name>
<dbReference type="RefSeq" id="WP_137085263.1">
    <property type="nucleotide sequence ID" value="NZ_CP039907.1"/>
</dbReference>
<dbReference type="AlphaFoldDB" id="A0AAE6EKN5"/>
<reference evidence="1 2" key="1">
    <citation type="submission" date="2019-04" db="EMBL/GenBank/DDBJ databases">
        <title>Complete genome sequence of Agrobacterium tumefaciens CFBP6624.</title>
        <authorList>
            <person name="Haryono M."/>
            <person name="Lin Y.-C."/>
            <person name="Lai E.-M."/>
            <person name="Kuo C.-H."/>
        </authorList>
    </citation>
    <scope>NUCLEOTIDE SEQUENCE [LARGE SCALE GENOMIC DNA]</scope>
    <source>
        <strain evidence="1 2">CFBP6624</strain>
    </source>
</reference>
<accession>A0AAE6EKN5</accession>
<dbReference type="PANTHER" id="PTHR39335:SF1">
    <property type="entry name" value="BLL4220 PROTEIN"/>
    <property type="match status" value="1"/>
</dbReference>
<gene>
    <name evidence="1" type="ORF">CFBP6624_11555</name>
</gene>
<dbReference type="EMBL" id="CP039907">
    <property type="protein sequence ID" value="QCM00710.1"/>
    <property type="molecule type" value="Genomic_DNA"/>
</dbReference>
<sequence length="81" mass="9303">MRVHHLVDGSSARYDGFAKKWLPRAASKTHAADDDDKPIARKNRAMQWLYGGKPPYRWEMNEKPGNVTDDGVGNIWHLIKE</sequence>
<proteinExistence type="predicted"/>
<organism evidence="1 2">
    <name type="scientific">Agrobacterium tumefaciens</name>
    <dbReference type="NCBI Taxonomy" id="358"/>
    <lineage>
        <taxon>Bacteria</taxon>
        <taxon>Pseudomonadati</taxon>
        <taxon>Pseudomonadota</taxon>
        <taxon>Alphaproteobacteria</taxon>
        <taxon>Hyphomicrobiales</taxon>
        <taxon>Rhizobiaceae</taxon>
        <taxon>Rhizobium/Agrobacterium group</taxon>
        <taxon>Agrobacterium</taxon>
        <taxon>Agrobacterium tumefaciens complex</taxon>
    </lineage>
</organism>
<dbReference type="Pfam" id="PF03640">
    <property type="entry name" value="Lipoprotein_15"/>
    <property type="match status" value="1"/>
</dbReference>
<protein>
    <submittedName>
        <fullName evidence="1">Uncharacterized protein</fullName>
    </submittedName>
</protein>